<dbReference type="GO" id="GO:0003995">
    <property type="term" value="F:acyl-CoA dehydrogenase activity"/>
    <property type="evidence" value="ECO:0007669"/>
    <property type="project" value="InterPro"/>
</dbReference>
<evidence type="ECO:0000256" key="2">
    <source>
        <dbReference type="ARBA" id="ARBA00009347"/>
    </source>
</evidence>
<dbReference type="OrthoDB" id="1489360at2"/>
<comment type="cofactor">
    <cofactor evidence="1 5">
        <name>FAD</name>
        <dbReference type="ChEBI" id="CHEBI:57692"/>
    </cofactor>
</comment>
<accession>A0A315ZGS2</accession>
<evidence type="ECO:0000256" key="1">
    <source>
        <dbReference type="ARBA" id="ARBA00001974"/>
    </source>
</evidence>
<dbReference type="InterPro" id="IPR009075">
    <property type="entry name" value="AcylCo_DH/oxidase_C"/>
</dbReference>
<evidence type="ECO:0000313" key="11">
    <source>
        <dbReference type="Proteomes" id="UP000245535"/>
    </source>
</evidence>
<keyword evidence="4 5" id="KW-0274">FAD</keyword>
<dbReference type="InterPro" id="IPR009100">
    <property type="entry name" value="AcylCoA_DH/oxidase_NM_dom_sf"/>
</dbReference>
<dbReference type="AlphaFoldDB" id="A0A315ZGS2"/>
<dbReference type="Pfam" id="PF02771">
    <property type="entry name" value="Acyl-CoA_dh_N"/>
    <property type="match status" value="1"/>
</dbReference>
<evidence type="ECO:0000259" key="6">
    <source>
        <dbReference type="Pfam" id="PF00441"/>
    </source>
</evidence>
<dbReference type="FunFam" id="1.10.540.10:FF:000026">
    <property type="entry name" value="Acyl-CoA dehydrogenase medium chain"/>
    <property type="match status" value="1"/>
</dbReference>
<dbReference type="PROSITE" id="PS00072">
    <property type="entry name" value="ACYL_COA_DH_1"/>
    <property type="match status" value="1"/>
</dbReference>
<organism evidence="10 11">
    <name type="scientific">Sediminitomix flava</name>
    <dbReference type="NCBI Taxonomy" id="379075"/>
    <lineage>
        <taxon>Bacteria</taxon>
        <taxon>Pseudomonadati</taxon>
        <taxon>Bacteroidota</taxon>
        <taxon>Cytophagia</taxon>
        <taxon>Cytophagales</taxon>
        <taxon>Flammeovirgaceae</taxon>
        <taxon>Sediminitomix</taxon>
    </lineage>
</organism>
<dbReference type="InterPro" id="IPR049426">
    <property type="entry name" value="Acyl-CoA-dh-like_C"/>
</dbReference>
<dbReference type="InterPro" id="IPR013786">
    <property type="entry name" value="AcylCoA_DH/ox_N"/>
</dbReference>
<dbReference type="FunFam" id="2.40.110.10:FF:000006">
    <property type="entry name" value="very long-chain specific acyl-CoA dehydrogenase, mitochondrial"/>
    <property type="match status" value="1"/>
</dbReference>
<dbReference type="Pfam" id="PF00441">
    <property type="entry name" value="Acyl-CoA_dh_1"/>
    <property type="match status" value="1"/>
</dbReference>
<keyword evidence="11" id="KW-1185">Reference proteome</keyword>
<feature type="domain" description="Acyl-CoA oxidase/dehydrogenase middle" evidence="7">
    <location>
        <begin position="148"/>
        <end position="242"/>
    </location>
</feature>
<dbReference type="SUPFAM" id="SSF56645">
    <property type="entry name" value="Acyl-CoA dehydrogenase NM domain-like"/>
    <property type="match status" value="1"/>
</dbReference>
<dbReference type="PANTHER" id="PTHR43884:SF12">
    <property type="entry name" value="ISOVALERYL-COA DEHYDROGENASE, MITOCHONDRIAL-RELATED"/>
    <property type="match status" value="1"/>
</dbReference>
<keyword evidence="5" id="KW-0560">Oxidoreductase</keyword>
<evidence type="ECO:0000259" key="7">
    <source>
        <dbReference type="Pfam" id="PF02770"/>
    </source>
</evidence>
<dbReference type="Proteomes" id="UP000245535">
    <property type="component" value="Unassembled WGS sequence"/>
</dbReference>
<dbReference type="SUPFAM" id="SSF47203">
    <property type="entry name" value="Acyl-CoA dehydrogenase C-terminal domain-like"/>
    <property type="match status" value="1"/>
</dbReference>
<feature type="domain" description="Acyl-CoA dehydrogenase/oxidase C-terminal" evidence="6">
    <location>
        <begin position="255"/>
        <end position="416"/>
    </location>
</feature>
<evidence type="ECO:0000259" key="8">
    <source>
        <dbReference type="Pfam" id="PF02771"/>
    </source>
</evidence>
<dbReference type="InterPro" id="IPR006089">
    <property type="entry name" value="Acyl-CoA_DH_CS"/>
</dbReference>
<dbReference type="FunFam" id="1.20.140.10:FF:000019">
    <property type="entry name" value="Acyl-CoA dehydrogenase"/>
    <property type="match status" value="1"/>
</dbReference>
<dbReference type="InterPro" id="IPR046373">
    <property type="entry name" value="Acyl-CoA_Oxase/DH_mid-dom_sf"/>
</dbReference>
<dbReference type="Pfam" id="PF21263">
    <property type="entry name" value="Acyl-CoA-dh_C"/>
    <property type="match status" value="1"/>
</dbReference>
<keyword evidence="3 5" id="KW-0285">Flavoprotein</keyword>
<dbReference type="Gene3D" id="2.40.110.10">
    <property type="entry name" value="Butyryl-CoA Dehydrogenase, subunit A, domain 2"/>
    <property type="match status" value="1"/>
</dbReference>
<gene>
    <name evidence="10" type="ORF">BC781_101284</name>
</gene>
<evidence type="ECO:0000256" key="4">
    <source>
        <dbReference type="ARBA" id="ARBA00022827"/>
    </source>
</evidence>
<reference evidence="10 11" key="1">
    <citation type="submission" date="2018-03" db="EMBL/GenBank/DDBJ databases">
        <title>Genomic Encyclopedia of Archaeal and Bacterial Type Strains, Phase II (KMG-II): from individual species to whole genera.</title>
        <authorList>
            <person name="Goeker M."/>
        </authorList>
    </citation>
    <scope>NUCLEOTIDE SEQUENCE [LARGE SCALE GENOMIC DNA]</scope>
    <source>
        <strain evidence="10 11">DSM 28229</strain>
    </source>
</reference>
<dbReference type="Pfam" id="PF02770">
    <property type="entry name" value="Acyl-CoA_dh_M"/>
    <property type="match status" value="1"/>
</dbReference>
<comment type="similarity">
    <text evidence="2 5">Belongs to the acyl-CoA dehydrogenase family.</text>
</comment>
<dbReference type="Gene3D" id="1.20.140.10">
    <property type="entry name" value="Butyryl-CoA Dehydrogenase, subunit A, domain 3"/>
    <property type="match status" value="2"/>
</dbReference>
<dbReference type="GO" id="GO:0050660">
    <property type="term" value="F:flavin adenine dinucleotide binding"/>
    <property type="evidence" value="ECO:0007669"/>
    <property type="project" value="InterPro"/>
</dbReference>
<feature type="domain" description="Acyl-CoA dehydrogenase/oxidase N-terminal" evidence="8">
    <location>
        <begin position="31"/>
        <end position="144"/>
    </location>
</feature>
<dbReference type="EMBL" id="QGDO01000001">
    <property type="protein sequence ID" value="PWJ43934.1"/>
    <property type="molecule type" value="Genomic_DNA"/>
</dbReference>
<protein>
    <submittedName>
        <fullName evidence="10">Alkylation response protein AidB-like acyl-CoA dehydrogenase</fullName>
    </submittedName>
</protein>
<dbReference type="InterPro" id="IPR036250">
    <property type="entry name" value="AcylCo_DH-like_C"/>
</dbReference>
<dbReference type="Gene3D" id="1.10.540.10">
    <property type="entry name" value="Acyl-CoA dehydrogenase/oxidase, N-terminal domain"/>
    <property type="match status" value="1"/>
</dbReference>
<sequence>MNTQKQTQVKGGSFILESHSSATTFTPEEFSEEQVMLRQSVTDFIQKEIEPNYAELDSAKAHQYADGLMKKVADLGFLSLGVEEQYGGYEADFTTQVALTEMTAQAYSFGLTIGVQTSIGIAPILFYGNEEQKQKYLPGLVSAEIKSCYCLTEPQSGSDANAARTKAVWDESKQQYMLNGQKMWITNSGYADIFIVFAKIEDDDLLSAFIVEKAFGGITLGEEEKKMGIKGSSTRQVFFNDVPIPAENLLGERQRGFKMALEVLNTGRIKMGASVMGIAKRAIKHGIDYAAERKQFGQSLNQFGAIQHKIGQMGALIYAMESMTYRASNDIDQKFDELIADGLEEAKAKYLSVADFAVECSLIKVYNTEAFDFIVDESLQIHGGMGFSSESKIETLYRDSRVNRIYEGTNEINRMLSVDMIFRKAMKGELDLMTAVQQAMAQKPHEISANKLIIPELYKVVENLKVLMLQLAGQVAEKFATTLSDEQEVTMALSDMMMQIYALESAIMRAEKNKDDKMTISFRIPACQILAFDAVRKCRIAAEEICLTLSKEPNTYDVYGFLNLPVFPLKDLRRELAQVMISNEGYFFSK</sequence>
<evidence type="ECO:0000313" key="10">
    <source>
        <dbReference type="EMBL" id="PWJ43934.1"/>
    </source>
</evidence>
<dbReference type="PANTHER" id="PTHR43884">
    <property type="entry name" value="ACYL-COA DEHYDROGENASE"/>
    <property type="match status" value="1"/>
</dbReference>
<dbReference type="RefSeq" id="WP_109615458.1">
    <property type="nucleotide sequence ID" value="NZ_QGDO01000001.1"/>
</dbReference>
<evidence type="ECO:0000256" key="5">
    <source>
        <dbReference type="RuleBase" id="RU362125"/>
    </source>
</evidence>
<feature type="domain" description="Acyl-CoA dehydrogenase-like C-terminal" evidence="9">
    <location>
        <begin position="463"/>
        <end position="547"/>
    </location>
</feature>
<evidence type="ECO:0000256" key="3">
    <source>
        <dbReference type="ARBA" id="ARBA00022630"/>
    </source>
</evidence>
<comment type="caution">
    <text evidence="10">The sequence shown here is derived from an EMBL/GenBank/DDBJ whole genome shotgun (WGS) entry which is preliminary data.</text>
</comment>
<dbReference type="InterPro" id="IPR006091">
    <property type="entry name" value="Acyl-CoA_Oxase/DH_mid-dom"/>
</dbReference>
<dbReference type="InterPro" id="IPR037069">
    <property type="entry name" value="AcylCoA_DH/ox_N_sf"/>
</dbReference>
<name>A0A315ZGS2_SEDFL</name>
<proteinExistence type="inferred from homology"/>
<evidence type="ECO:0000259" key="9">
    <source>
        <dbReference type="Pfam" id="PF21263"/>
    </source>
</evidence>